<protein>
    <submittedName>
        <fullName evidence="1">Trypsin-like peptidase domain-containing protein</fullName>
    </submittedName>
</protein>
<dbReference type="EMBL" id="JAFLCK010000037">
    <property type="protein sequence ID" value="MBN8662363.1"/>
    <property type="molecule type" value="Genomic_DNA"/>
</dbReference>
<dbReference type="InterPro" id="IPR009003">
    <property type="entry name" value="Peptidase_S1_PA"/>
</dbReference>
<dbReference type="GO" id="GO:0006508">
    <property type="term" value="P:proteolysis"/>
    <property type="evidence" value="ECO:0007669"/>
    <property type="project" value="InterPro"/>
</dbReference>
<dbReference type="Pfam" id="PF13365">
    <property type="entry name" value="Trypsin_2"/>
    <property type="match status" value="1"/>
</dbReference>
<dbReference type="PANTHER" id="PTHR43019">
    <property type="entry name" value="SERINE ENDOPROTEASE DEGS"/>
    <property type="match status" value="1"/>
</dbReference>
<accession>A0A8J7PI48</accession>
<dbReference type="SUPFAM" id="SSF50494">
    <property type="entry name" value="Trypsin-like serine proteases"/>
    <property type="match status" value="1"/>
</dbReference>
<comment type="caution">
    <text evidence="1">The sequence shown here is derived from an EMBL/GenBank/DDBJ whole genome shotgun (WGS) entry which is preliminary data.</text>
</comment>
<dbReference type="Proteomes" id="UP000664277">
    <property type="component" value="Unassembled WGS sequence"/>
</dbReference>
<dbReference type="AlphaFoldDB" id="A0A8J7PI48"/>
<evidence type="ECO:0000313" key="2">
    <source>
        <dbReference type="Proteomes" id="UP000664277"/>
    </source>
</evidence>
<dbReference type="PANTHER" id="PTHR43019:SF23">
    <property type="entry name" value="PROTEASE DO-LIKE 5, CHLOROPLASTIC"/>
    <property type="match status" value="1"/>
</dbReference>
<reference evidence="1" key="1">
    <citation type="submission" date="2021-02" db="EMBL/GenBank/DDBJ databases">
        <title>Genome-Resolved Metagenomics of a Microbial Community Performing Photosynthetic Biological Nutrient Removal.</title>
        <authorList>
            <person name="Mcdaniel E.A."/>
        </authorList>
    </citation>
    <scope>NUCLEOTIDE SEQUENCE</scope>
    <source>
        <strain evidence="1">UWPOB_OBS1</strain>
    </source>
</reference>
<dbReference type="InterPro" id="IPR001940">
    <property type="entry name" value="Peptidase_S1C"/>
</dbReference>
<dbReference type="InterPro" id="IPR043504">
    <property type="entry name" value="Peptidase_S1_PA_chymotrypsin"/>
</dbReference>
<name>A0A8J7PI48_9BACT</name>
<organism evidence="1 2">
    <name type="scientific">Candidatus Obscuribacter phosphatis</name>
    <dbReference type="NCBI Taxonomy" id="1906157"/>
    <lineage>
        <taxon>Bacteria</taxon>
        <taxon>Bacillati</taxon>
        <taxon>Candidatus Melainabacteria</taxon>
        <taxon>Candidatus Obscuribacterales</taxon>
        <taxon>Candidatus Obscuribacteraceae</taxon>
        <taxon>Candidatus Obscuribacter</taxon>
    </lineage>
</organism>
<proteinExistence type="predicted"/>
<dbReference type="PRINTS" id="PR00834">
    <property type="entry name" value="PROTEASES2C"/>
</dbReference>
<dbReference type="GO" id="GO:0004252">
    <property type="term" value="F:serine-type endopeptidase activity"/>
    <property type="evidence" value="ECO:0007669"/>
    <property type="project" value="InterPro"/>
</dbReference>
<sequence>MPEEVCKSYKSLEHSNVIDALSGKRLGFTDRLDCADTNLSRIWDEMKPKAVRVVVDKGPGFATGSGVFVGADGDEVVTNYHVVSGSSQTRVVTSSGEIFNARILDVDDVRDLAHLKIEGISKKPERSVQFSKSLPPAGSELFAAGHPGGSPSMIVSQGIYFGKEPYLVAFSPAYQDRLIGKAAEAIVKKPETENDIKALLMTPKLRMSTPLYYGNSGGAVVDAKAQLVGIATAIEPGSGVSNIATPVEHVRELLERREPKFDYKYQRYSLFDVQPEAVATNTAALAVGYMTRRISAPIYGAVSAFRAVETFDNVTAKNLEADRRPAYASLALQSTAALGGALSLLARNPLGRLAQMGRVGYAMVGAGALGSIASDFMPGPSRLVGVTRHNKEAREPLQFSF</sequence>
<dbReference type="Gene3D" id="2.40.10.10">
    <property type="entry name" value="Trypsin-like serine proteases"/>
    <property type="match status" value="2"/>
</dbReference>
<evidence type="ECO:0000313" key="1">
    <source>
        <dbReference type="EMBL" id="MBN8662363.1"/>
    </source>
</evidence>
<gene>
    <name evidence="1" type="ORF">J0M35_18480</name>
</gene>